<reference evidence="2 3" key="1">
    <citation type="submission" date="2024-01" db="EMBL/GenBank/DDBJ databases">
        <title>The genomes of 5 underutilized Papilionoideae crops provide insights into root nodulation and disease resistance.</title>
        <authorList>
            <person name="Yuan L."/>
        </authorList>
    </citation>
    <scope>NUCLEOTIDE SEQUENCE [LARGE SCALE GENOMIC DNA]</scope>
    <source>
        <strain evidence="2">LY-2023</strain>
        <tissue evidence="2">Leaf</tissue>
    </source>
</reference>
<evidence type="ECO:0000313" key="3">
    <source>
        <dbReference type="Proteomes" id="UP001359559"/>
    </source>
</evidence>
<evidence type="ECO:0000313" key="2">
    <source>
        <dbReference type="EMBL" id="KAK7265837.1"/>
    </source>
</evidence>
<dbReference type="AlphaFoldDB" id="A0AAN9I4M9"/>
<dbReference type="Proteomes" id="UP001359559">
    <property type="component" value="Unassembled WGS sequence"/>
</dbReference>
<name>A0AAN9I4M9_CLITE</name>
<proteinExistence type="predicted"/>
<evidence type="ECO:0000256" key="1">
    <source>
        <dbReference type="SAM" id="MobiDB-lite"/>
    </source>
</evidence>
<evidence type="ECO:0008006" key="4">
    <source>
        <dbReference type="Google" id="ProtNLM"/>
    </source>
</evidence>
<feature type="region of interest" description="Disordered" evidence="1">
    <location>
        <begin position="136"/>
        <end position="170"/>
    </location>
</feature>
<sequence>MIPTLTCPRYTSKPDSQSLPIILNFLGSNKLGYHYVLWTSNLPFELSIFIRASFSDPQSPKHHVSSSSRNDNAWNWFQRTTFHDDCIRDDEYVTSIAATAFAIHSLEEAESRKLQKVRENPKPSRTQTMRRKEDNIPRLPSYGETSIKGSFGQDTRPKASPFPVRSASGISSPRLVSPAIGYQKQQGTPFQNKNFKTKPETWKKTKTKMIQKQYEKMKSKCLSWEIVKKIQAKLQIERKKRAMEKQNYRNKIARGARVHSENKSREEFQAREKTNKIPKTSKVSVKCLCFNS</sequence>
<keyword evidence="3" id="KW-1185">Reference proteome</keyword>
<accession>A0AAN9I4M9</accession>
<protein>
    <recommendedName>
        <fullName evidence="4">Remorin C-terminal domain-containing protein</fullName>
    </recommendedName>
</protein>
<dbReference type="EMBL" id="JAYKXN010000008">
    <property type="protein sequence ID" value="KAK7265837.1"/>
    <property type="molecule type" value="Genomic_DNA"/>
</dbReference>
<feature type="compositionally biased region" description="Basic and acidic residues" evidence="1">
    <location>
        <begin position="258"/>
        <end position="275"/>
    </location>
</feature>
<organism evidence="2 3">
    <name type="scientific">Clitoria ternatea</name>
    <name type="common">Butterfly pea</name>
    <dbReference type="NCBI Taxonomy" id="43366"/>
    <lineage>
        <taxon>Eukaryota</taxon>
        <taxon>Viridiplantae</taxon>
        <taxon>Streptophyta</taxon>
        <taxon>Embryophyta</taxon>
        <taxon>Tracheophyta</taxon>
        <taxon>Spermatophyta</taxon>
        <taxon>Magnoliopsida</taxon>
        <taxon>eudicotyledons</taxon>
        <taxon>Gunneridae</taxon>
        <taxon>Pentapetalae</taxon>
        <taxon>rosids</taxon>
        <taxon>fabids</taxon>
        <taxon>Fabales</taxon>
        <taxon>Fabaceae</taxon>
        <taxon>Papilionoideae</taxon>
        <taxon>50 kb inversion clade</taxon>
        <taxon>NPAAA clade</taxon>
        <taxon>indigoferoid/millettioid clade</taxon>
        <taxon>Phaseoleae</taxon>
        <taxon>Clitoria</taxon>
    </lineage>
</organism>
<feature type="region of interest" description="Disordered" evidence="1">
    <location>
        <begin position="252"/>
        <end position="275"/>
    </location>
</feature>
<comment type="caution">
    <text evidence="2">The sequence shown here is derived from an EMBL/GenBank/DDBJ whole genome shotgun (WGS) entry which is preliminary data.</text>
</comment>
<gene>
    <name evidence="2" type="ORF">RJT34_33461</name>
</gene>